<reference evidence="2 3" key="1">
    <citation type="submission" date="2018-09" db="EMBL/GenBank/DDBJ databases">
        <title>Altererythrobacter spongiae sp. nov., isolated from a marine sponge.</title>
        <authorList>
            <person name="Zhuang L."/>
            <person name="Luo L."/>
        </authorList>
    </citation>
    <scope>NUCLEOTIDE SEQUENCE [LARGE SCALE GENOMIC DNA]</scope>
    <source>
        <strain evidence="2 3">HN-Y73</strain>
    </source>
</reference>
<keyword evidence="3" id="KW-1185">Reference proteome</keyword>
<evidence type="ECO:0000313" key="3">
    <source>
        <dbReference type="Proteomes" id="UP000284395"/>
    </source>
</evidence>
<proteinExistence type="predicted"/>
<evidence type="ECO:0000313" key="2">
    <source>
        <dbReference type="EMBL" id="RKF19113.1"/>
    </source>
</evidence>
<dbReference type="AlphaFoldDB" id="A0A420EEK6"/>
<evidence type="ECO:0000256" key="1">
    <source>
        <dbReference type="SAM" id="MobiDB-lite"/>
    </source>
</evidence>
<dbReference type="EMBL" id="RAPF01000007">
    <property type="protein sequence ID" value="RKF19113.1"/>
    <property type="molecule type" value="Genomic_DNA"/>
</dbReference>
<sequence length="96" mass="10914">MSKITPIQKQKNNPRNSSRRTNIPFLLATNNGRRNRRAPSVKRLLWLSPQTVKPFFDQIVKKFQFDETIIHLAALLRLMVDGFSGFCSSSIVIAAA</sequence>
<accession>A0A420EEK6</accession>
<comment type="caution">
    <text evidence="2">The sequence shown here is derived from an EMBL/GenBank/DDBJ whole genome shotgun (WGS) entry which is preliminary data.</text>
</comment>
<name>A0A420EEK6_9SPHN</name>
<feature type="region of interest" description="Disordered" evidence="1">
    <location>
        <begin position="1"/>
        <end position="22"/>
    </location>
</feature>
<gene>
    <name evidence="2" type="ORF">D6851_13980</name>
</gene>
<organism evidence="2 3">
    <name type="scientific">Altericroceibacterium spongiae</name>
    <dbReference type="NCBI Taxonomy" id="2320269"/>
    <lineage>
        <taxon>Bacteria</taxon>
        <taxon>Pseudomonadati</taxon>
        <taxon>Pseudomonadota</taxon>
        <taxon>Alphaproteobacteria</taxon>
        <taxon>Sphingomonadales</taxon>
        <taxon>Erythrobacteraceae</taxon>
        <taxon>Altericroceibacterium</taxon>
    </lineage>
</organism>
<feature type="compositionally biased region" description="Polar residues" evidence="1">
    <location>
        <begin position="1"/>
        <end position="21"/>
    </location>
</feature>
<dbReference type="Proteomes" id="UP000284395">
    <property type="component" value="Unassembled WGS sequence"/>
</dbReference>
<protein>
    <submittedName>
        <fullName evidence="2">Uncharacterized protein</fullName>
    </submittedName>
</protein>